<dbReference type="AlphaFoldDB" id="A0A1M2W374"/>
<sequence length="62" mass="6640">MPADMPADPTCTTDALTAPGPPKSPKDIRTPLVLVLLRNRTPSSSQRSTGRPPIKLPKSPHQ</sequence>
<evidence type="ECO:0000256" key="1">
    <source>
        <dbReference type="SAM" id="MobiDB-lite"/>
    </source>
</evidence>
<protein>
    <submittedName>
        <fullName evidence="2">Uncharacterized protein</fullName>
    </submittedName>
</protein>
<evidence type="ECO:0000313" key="2">
    <source>
        <dbReference type="EMBL" id="OJT14256.1"/>
    </source>
</evidence>
<feature type="region of interest" description="Disordered" evidence="1">
    <location>
        <begin position="1"/>
        <end position="62"/>
    </location>
</feature>
<dbReference type="Proteomes" id="UP000184267">
    <property type="component" value="Unassembled WGS sequence"/>
</dbReference>
<comment type="caution">
    <text evidence="2">The sequence shown here is derived from an EMBL/GenBank/DDBJ whole genome shotgun (WGS) entry which is preliminary data.</text>
</comment>
<evidence type="ECO:0000313" key="3">
    <source>
        <dbReference type="Proteomes" id="UP000184267"/>
    </source>
</evidence>
<organism evidence="2 3">
    <name type="scientific">Trametes pubescens</name>
    <name type="common">White-rot fungus</name>
    <dbReference type="NCBI Taxonomy" id="154538"/>
    <lineage>
        <taxon>Eukaryota</taxon>
        <taxon>Fungi</taxon>
        <taxon>Dikarya</taxon>
        <taxon>Basidiomycota</taxon>
        <taxon>Agaricomycotina</taxon>
        <taxon>Agaricomycetes</taxon>
        <taxon>Polyporales</taxon>
        <taxon>Polyporaceae</taxon>
        <taxon>Trametes</taxon>
    </lineage>
</organism>
<name>A0A1M2W374_TRAPU</name>
<keyword evidence="3" id="KW-1185">Reference proteome</keyword>
<proteinExistence type="predicted"/>
<feature type="compositionally biased region" description="Polar residues" evidence="1">
    <location>
        <begin position="40"/>
        <end position="49"/>
    </location>
</feature>
<reference evidence="2 3" key="1">
    <citation type="submission" date="2016-10" db="EMBL/GenBank/DDBJ databases">
        <title>Genome sequence of the basidiomycete white-rot fungus Trametes pubescens.</title>
        <authorList>
            <person name="Makela M.R."/>
            <person name="Granchi Z."/>
            <person name="Peng M."/>
            <person name="De Vries R.P."/>
            <person name="Grigoriev I."/>
            <person name="Riley R."/>
            <person name="Hilden K."/>
        </authorList>
    </citation>
    <scope>NUCLEOTIDE SEQUENCE [LARGE SCALE GENOMIC DNA]</scope>
    <source>
        <strain evidence="2 3">FBCC735</strain>
    </source>
</reference>
<gene>
    <name evidence="2" type="ORF">TRAPUB_9198</name>
</gene>
<accession>A0A1M2W374</accession>
<dbReference type="EMBL" id="MNAD01000311">
    <property type="protein sequence ID" value="OJT14256.1"/>
    <property type="molecule type" value="Genomic_DNA"/>
</dbReference>